<gene>
    <name evidence="1" type="ORF">A11S_988</name>
</gene>
<dbReference type="Proteomes" id="UP000011932">
    <property type="component" value="Chromosome"/>
</dbReference>
<evidence type="ECO:0000313" key="1">
    <source>
        <dbReference type="EMBL" id="AGH97808.1"/>
    </source>
</evidence>
<proteinExistence type="predicted"/>
<organism evidence="1 2">
    <name type="scientific">Micavibrio aeruginosavorus EPB</name>
    <dbReference type="NCBI Taxonomy" id="349215"/>
    <lineage>
        <taxon>Bacteria</taxon>
        <taxon>Pseudomonadati</taxon>
        <taxon>Bdellovibrionota</taxon>
        <taxon>Bdellovibrionia</taxon>
        <taxon>Bdellovibrionales</taxon>
        <taxon>Pseudobdellovibrionaceae</taxon>
        <taxon>Micavibrio</taxon>
    </lineage>
</organism>
<protein>
    <submittedName>
        <fullName evidence="1">Uncharacterized protein</fullName>
    </submittedName>
</protein>
<evidence type="ECO:0000313" key="2">
    <source>
        <dbReference type="Proteomes" id="UP000011932"/>
    </source>
</evidence>
<sequence length="40" mass="4595">MVARESRTFKGFRVIEPKFSRPIPQPVPKFGIKSAEFCVI</sequence>
<reference evidence="1 2" key="1">
    <citation type="journal article" date="2013" name="ISME J.">
        <title>By their genes ye shall know them: genomic signatures of predatory bacteria.</title>
        <authorList>
            <person name="Pasternak Z."/>
            <person name="Pietrokovski S."/>
            <person name="Rotem O."/>
            <person name="Gophna U."/>
            <person name="Lurie-Weinberger M.N."/>
            <person name="Jurkevitch E."/>
        </authorList>
    </citation>
    <scope>NUCLEOTIDE SEQUENCE [LARGE SCALE GENOMIC DNA]</scope>
    <source>
        <strain evidence="1">EPB</strain>
    </source>
</reference>
<dbReference type="KEGG" id="man:A11S_988"/>
<name>M4VF05_9BACT</name>
<dbReference type="STRING" id="349215.A11S_988"/>
<dbReference type="EMBL" id="CP003538">
    <property type="protein sequence ID" value="AGH97808.1"/>
    <property type="molecule type" value="Genomic_DNA"/>
</dbReference>
<dbReference type="AlphaFoldDB" id="M4VF05"/>
<dbReference type="HOGENOM" id="CLU_3292379_0_0_5"/>
<accession>M4VF05</accession>